<dbReference type="Proteomes" id="UP000663856">
    <property type="component" value="Unassembled WGS sequence"/>
</dbReference>
<sequence>MYANGTCNCVVSNDCQEPMRIGPPDIVLPGLFVGCFPSDGLKISTLECFYSSSCINTILSYLEYYTLPDKSLPTNFSLPRVLTLIVNPLNESIPSHFSTTTSIGTIINELFIEERENISSYESYYVACAPTTCNYDYSERRGIFSAKTICSAAIGYRLEPAHKYPVWLDNAVDVTQHVIEDNAGAMTAASLSHTLKNIDFQVLVSPALDTLGETPSYEEFASPMYYVTPEFMECRDDVKDPRVSILRNTTFEGLPETLLLVIEFDFLRNEIENIHLIEYHKLLEKAGDQTKLVVLKDVVHIVFRAFLKACAEAMSSARDFMASI</sequence>
<reference evidence="2" key="1">
    <citation type="submission" date="2021-02" db="EMBL/GenBank/DDBJ databases">
        <authorList>
            <person name="Nowell W R."/>
        </authorList>
    </citation>
    <scope>NUCLEOTIDE SEQUENCE</scope>
</reference>
<dbReference type="SUPFAM" id="SSF53474">
    <property type="entry name" value="alpha/beta-Hydrolases"/>
    <property type="match status" value="1"/>
</dbReference>
<evidence type="ECO:0000313" key="2">
    <source>
        <dbReference type="EMBL" id="CAF2086035.1"/>
    </source>
</evidence>
<dbReference type="InterPro" id="IPR029058">
    <property type="entry name" value="AB_hydrolase_fold"/>
</dbReference>
<feature type="domain" description="Alpha/beta hydrolase fold-3" evidence="1">
    <location>
        <begin position="153"/>
        <end position="302"/>
    </location>
</feature>
<dbReference type="GO" id="GO:0016787">
    <property type="term" value="F:hydrolase activity"/>
    <property type="evidence" value="ECO:0007669"/>
    <property type="project" value="InterPro"/>
</dbReference>
<dbReference type="EMBL" id="CAJNRF010006871">
    <property type="protein sequence ID" value="CAF2086035.1"/>
    <property type="molecule type" value="Genomic_DNA"/>
</dbReference>
<gene>
    <name evidence="2" type="ORF">WKI299_LOCUS17178</name>
</gene>
<name>A0A816SKC6_9BILA</name>
<evidence type="ECO:0000313" key="3">
    <source>
        <dbReference type="Proteomes" id="UP000663856"/>
    </source>
</evidence>
<organism evidence="2 3">
    <name type="scientific">Rotaria magnacalcarata</name>
    <dbReference type="NCBI Taxonomy" id="392030"/>
    <lineage>
        <taxon>Eukaryota</taxon>
        <taxon>Metazoa</taxon>
        <taxon>Spiralia</taxon>
        <taxon>Gnathifera</taxon>
        <taxon>Rotifera</taxon>
        <taxon>Eurotatoria</taxon>
        <taxon>Bdelloidea</taxon>
        <taxon>Philodinida</taxon>
        <taxon>Philodinidae</taxon>
        <taxon>Rotaria</taxon>
    </lineage>
</organism>
<protein>
    <recommendedName>
        <fullName evidence="1">Alpha/beta hydrolase fold-3 domain-containing protein</fullName>
    </recommendedName>
</protein>
<comment type="caution">
    <text evidence="2">The sequence shown here is derived from an EMBL/GenBank/DDBJ whole genome shotgun (WGS) entry which is preliminary data.</text>
</comment>
<evidence type="ECO:0000259" key="1">
    <source>
        <dbReference type="Pfam" id="PF07859"/>
    </source>
</evidence>
<dbReference type="Pfam" id="PF07859">
    <property type="entry name" value="Abhydrolase_3"/>
    <property type="match status" value="1"/>
</dbReference>
<dbReference type="AlphaFoldDB" id="A0A816SKC6"/>
<proteinExistence type="predicted"/>
<accession>A0A816SKC6</accession>
<dbReference type="InterPro" id="IPR013094">
    <property type="entry name" value="AB_hydrolase_3"/>
</dbReference>
<dbReference type="Gene3D" id="3.40.50.1820">
    <property type="entry name" value="alpha/beta hydrolase"/>
    <property type="match status" value="1"/>
</dbReference>